<protein>
    <submittedName>
        <fullName evidence="1">Uncharacterized protein</fullName>
    </submittedName>
</protein>
<keyword evidence="2" id="KW-1185">Reference proteome</keyword>
<name>A0ABW1EJC9_9BACT</name>
<dbReference type="EMBL" id="JBHSPH010000009">
    <property type="protein sequence ID" value="MFC5864401.1"/>
    <property type="molecule type" value="Genomic_DNA"/>
</dbReference>
<dbReference type="Proteomes" id="UP001596091">
    <property type="component" value="Unassembled WGS sequence"/>
</dbReference>
<sequence>MGNEEGKDAVERCADEAKVGEVSGPEMAEKGSELIQRLSYDGLSVDAKTITDKLLTFAKDGNIPSLKALMEYAENYVRRIGSPVSTESLGQLLTKALEEEGDGDEGVVTGTIKEDSPQGLSTMWIRLRGVCCHWGAVRLRDR</sequence>
<evidence type="ECO:0000313" key="2">
    <source>
        <dbReference type="Proteomes" id="UP001596091"/>
    </source>
</evidence>
<gene>
    <name evidence="1" type="ORF">ACFPT7_18995</name>
</gene>
<organism evidence="1 2">
    <name type="scientific">Acidicapsa dinghuensis</name>
    <dbReference type="NCBI Taxonomy" id="2218256"/>
    <lineage>
        <taxon>Bacteria</taxon>
        <taxon>Pseudomonadati</taxon>
        <taxon>Acidobacteriota</taxon>
        <taxon>Terriglobia</taxon>
        <taxon>Terriglobales</taxon>
        <taxon>Acidobacteriaceae</taxon>
        <taxon>Acidicapsa</taxon>
    </lineage>
</organism>
<dbReference type="RefSeq" id="WP_263342137.1">
    <property type="nucleotide sequence ID" value="NZ_JAGSYH010000009.1"/>
</dbReference>
<comment type="caution">
    <text evidence="1">The sequence shown here is derived from an EMBL/GenBank/DDBJ whole genome shotgun (WGS) entry which is preliminary data.</text>
</comment>
<reference evidence="2" key="1">
    <citation type="journal article" date="2019" name="Int. J. Syst. Evol. Microbiol.">
        <title>The Global Catalogue of Microorganisms (GCM) 10K type strain sequencing project: providing services to taxonomists for standard genome sequencing and annotation.</title>
        <authorList>
            <consortium name="The Broad Institute Genomics Platform"/>
            <consortium name="The Broad Institute Genome Sequencing Center for Infectious Disease"/>
            <person name="Wu L."/>
            <person name="Ma J."/>
        </authorList>
    </citation>
    <scope>NUCLEOTIDE SEQUENCE [LARGE SCALE GENOMIC DNA]</scope>
    <source>
        <strain evidence="2">JCM 4087</strain>
    </source>
</reference>
<accession>A0ABW1EJC9</accession>
<evidence type="ECO:0000313" key="1">
    <source>
        <dbReference type="EMBL" id="MFC5864401.1"/>
    </source>
</evidence>
<proteinExistence type="predicted"/>